<comment type="similarity">
    <text evidence="1">Belongs to the LytR/CpsA/Psr (LCP) family.</text>
</comment>
<keyword evidence="3" id="KW-0472">Membrane</keyword>
<keyword evidence="6" id="KW-1185">Reference proteome</keyword>
<keyword evidence="3" id="KW-0812">Transmembrane</keyword>
<comment type="caution">
    <text evidence="5">The sequence shown here is derived from an EMBL/GenBank/DDBJ whole genome shotgun (WGS) entry which is preliminary data.</text>
</comment>
<dbReference type="Pfam" id="PF03816">
    <property type="entry name" value="LytR_cpsA_psr"/>
    <property type="match status" value="1"/>
</dbReference>
<feature type="compositionally biased region" description="Basic and acidic residues" evidence="2">
    <location>
        <begin position="23"/>
        <end position="32"/>
    </location>
</feature>
<name>A0A3R7H6G8_9ACTN</name>
<evidence type="ECO:0000256" key="1">
    <source>
        <dbReference type="ARBA" id="ARBA00006068"/>
    </source>
</evidence>
<evidence type="ECO:0000256" key="2">
    <source>
        <dbReference type="SAM" id="MobiDB-lite"/>
    </source>
</evidence>
<gene>
    <name evidence="5" type="ORF">SFRA_031210</name>
</gene>
<evidence type="ECO:0000313" key="6">
    <source>
        <dbReference type="Proteomes" id="UP000028058"/>
    </source>
</evidence>
<evidence type="ECO:0000256" key="3">
    <source>
        <dbReference type="SAM" id="Phobius"/>
    </source>
</evidence>
<dbReference type="NCBIfam" id="TIGR00350">
    <property type="entry name" value="lytR_cpsA_psr"/>
    <property type="match status" value="1"/>
</dbReference>
<dbReference type="EMBL" id="JNAD02000022">
    <property type="protein sequence ID" value="RKM90774.1"/>
    <property type="molecule type" value="Genomic_DNA"/>
</dbReference>
<reference evidence="5 6" key="1">
    <citation type="journal article" date="2014" name="Genome Announc.">
        <title>Draft Genome Sequence of Streptomyces fradiae ATCC 19609, a Strain Highly Sensitive to Antibiotics.</title>
        <authorList>
            <person name="Bekker O.B."/>
            <person name="Klimina K.M."/>
            <person name="Vatlin A.A."/>
            <person name="Zakharevich N.V."/>
            <person name="Kasianov A.S."/>
            <person name="Danilenko V.N."/>
        </authorList>
    </citation>
    <scope>NUCLEOTIDE SEQUENCE [LARGE SCALE GENOMIC DNA]</scope>
    <source>
        <strain evidence="5 6">ATCC 19609</strain>
    </source>
</reference>
<feature type="compositionally biased region" description="Low complexity" evidence="2">
    <location>
        <begin position="379"/>
        <end position="391"/>
    </location>
</feature>
<feature type="region of interest" description="Disordered" evidence="2">
    <location>
        <begin position="364"/>
        <end position="433"/>
    </location>
</feature>
<evidence type="ECO:0000259" key="4">
    <source>
        <dbReference type="Pfam" id="PF03816"/>
    </source>
</evidence>
<dbReference type="InterPro" id="IPR050922">
    <property type="entry name" value="LytR/CpsA/Psr_CW_biosynth"/>
</dbReference>
<dbReference type="AlphaFoldDB" id="A0A3R7H6G8"/>
<feature type="region of interest" description="Disordered" evidence="2">
    <location>
        <begin position="1"/>
        <end position="41"/>
    </location>
</feature>
<sequence length="433" mass="45552">MDSTVTDTAATPAGPEDGPADSGHSEQDRTDDGEPGADIPKRRRWLRWTALGAAAAVLAAAGTAWSFYQRLDGNIRTDADTSRELEEHAADRPASVVREAVNILVIGSDNRGDGNGAYGRDSGTQRSDTTILLHLAADRKSGTAVSIPRDLMVEIPECTTSDGTTIAPRFAQFNWAFQFAGAGCTIRTVEQMTGIRMDHHAIVDFSGFTEMVDAIGGVEICLAEPVDDSEAHVKLPAGRQTLNGEEALGYVRARYSLGDGTDTERMVRQQQFLATMLRQIREDGTLRNPSELFSLLDAATSSLTTDTGLASLKSLYDLADSLRGMPEDGMRFLTVPRQPYRLNANRDELVQPDASLLFEELKNDRPVTAGGGGDEEPGAAESPGAPEPTGSPTGGSAGGSGATPLAGLSTPAASAPADPASPTPPAENGPLCG</sequence>
<dbReference type="PANTHER" id="PTHR33392">
    <property type="entry name" value="POLYISOPRENYL-TEICHOIC ACID--PEPTIDOGLYCAN TEICHOIC ACID TRANSFERASE TAGU"/>
    <property type="match status" value="1"/>
</dbReference>
<dbReference type="Proteomes" id="UP000028058">
    <property type="component" value="Unassembled WGS sequence"/>
</dbReference>
<feature type="compositionally biased region" description="Gly residues" evidence="2">
    <location>
        <begin position="392"/>
        <end position="401"/>
    </location>
</feature>
<proteinExistence type="inferred from homology"/>
<feature type="domain" description="Cell envelope-related transcriptional attenuator" evidence="4">
    <location>
        <begin position="126"/>
        <end position="281"/>
    </location>
</feature>
<feature type="compositionally biased region" description="Low complexity" evidence="2">
    <location>
        <begin position="402"/>
        <end position="418"/>
    </location>
</feature>
<organism evidence="5 6">
    <name type="scientific">Streptomyces xinghaiensis</name>
    <dbReference type="NCBI Taxonomy" id="1038928"/>
    <lineage>
        <taxon>Bacteria</taxon>
        <taxon>Bacillati</taxon>
        <taxon>Actinomycetota</taxon>
        <taxon>Actinomycetes</taxon>
        <taxon>Kitasatosporales</taxon>
        <taxon>Streptomycetaceae</taxon>
        <taxon>Streptomyces</taxon>
    </lineage>
</organism>
<feature type="transmembrane region" description="Helical" evidence="3">
    <location>
        <begin position="48"/>
        <end position="68"/>
    </location>
</feature>
<dbReference type="RefSeq" id="WP_063831757.1">
    <property type="nucleotide sequence ID" value="NZ_CP134822.1"/>
</dbReference>
<dbReference type="OrthoDB" id="9782542at2"/>
<dbReference type="PANTHER" id="PTHR33392:SF6">
    <property type="entry name" value="POLYISOPRENYL-TEICHOIC ACID--PEPTIDOGLYCAN TEICHOIC ACID TRANSFERASE TAGU"/>
    <property type="match status" value="1"/>
</dbReference>
<protein>
    <submittedName>
        <fullName evidence="5">LytR family transcriptional regulator</fullName>
    </submittedName>
</protein>
<keyword evidence="3" id="KW-1133">Transmembrane helix</keyword>
<accession>A0A3R7H6G8</accession>
<dbReference type="Gene3D" id="3.40.630.190">
    <property type="entry name" value="LCP protein"/>
    <property type="match status" value="1"/>
</dbReference>
<evidence type="ECO:0000313" key="5">
    <source>
        <dbReference type="EMBL" id="RKM90774.1"/>
    </source>
</evidence>
<dbReference type="InterPro" id="IPR004474">
    <property type="entry name" value="LytR_CpsA_psr"/>
</dbReference>